<evidence type="ECO:0000259" key="9">
    <source>
        <dbReference type="PROSITE" id="PS51202"/>
    </source>
</evidence>
<keyword evidence="7" id="KW-0868">Chloride</keyword>
<evidence type="ECO:0000256" key="5">
    <source>
        <dbReference type="ARBA" id="ARBA00023065"/>
    </source>
</evidence>
<dbReference type="InterPro" id="IPR014743">
    <property type="entry name" value="Cl-channel_core"/>
</dbReference>
<dbReference type="Proteomes" id="UP001144612">
    <property type="component" value="Unassembled WGS sequence"/>
</dbReference>
<protein>
    <submittedName>
        <fullName evidence="10">ClC family H(+)/Cl(-) exchange transporter</fullName>
    </submittedName>
</protein>
<dbReference type="InterPro" id="IPR036721">
    <property type="entry name" value="RCK_C_sf"/>
</dbReference>
<dbReference type="PRINTS" id="PR00762">
    <property type="entry name" value="CLCHANNEL"/>
</dbReference>
<evidence type="ECO:0000313" key="10">
    <source>
        <dbReference type="EMBL" id="MCY6959098.1"/>
    </source>
</evidence>
<dbReference type="Pfam" id="PF00654">
    <property type="entry name" value="Voltage_CLC"/>
    <property type="match status" value="1"/>
</dbReference>
<evidence type="ECO:0000256" key="8">
    <source>
        <dbReference type="SAM" id="Phobius"/>
    </source>
</evidence>
<dbReference type="PANTHER" id="PTHR45711:SF6">
    <property type="entry name" value="CHLORIDE CHANNEL PROTEIN"/>
    <property type="match status" value="1"/>
</dbReference>
<evidence type="ECO:0000256" key="7">
    <source>
        <dbReference type="ARBA" id="ARBA00023214"/>
    </source>
</evidence>
<keyword evidence="4 8" id="KW-1133">Transmembrane helix</keyword>
<organism evidence="10 11">
    <name type="scientific">Clostridium brassicae</name>
    <dbReference type="NCBI Taxonomy" id="2999072"/>
    <lineage>
        <taxon>Bacteria</taxon>
        <taxon>Bacillati</taxon>
        <taxon>Bacillota</taxon>
        <taxon>Clostridia</taxon>
        <taxon>Eubacteriales</taxon>
        <taxon>Clostridiaceae</taxon>
        <taxon>Clostridium</taxon>
    </lineage>
</organism>
<accession>A0ABT4D9V2</accession>
<reference evidence="10" key="1">
    <citation type="submission" date="2022-12" db="EMBL/GenBank/DDBJ databases">
        <title>Clostridium sp. nov., isolated from industrial wastewater.</title>
        <authorList>
            <person name="Jiayan W."/>
        </authorList>
    </citation>
    <scope>NUCLEOTIDE SEQUENCE</scope>
    <source>
        <strain evidence="10">ZC22-4</strain>
    </source>
</reference>
<feature type="transmembrane region" description="Helical" evidence="8">
    <location>
        <begin position="365"/>
        <end position="382"/>
    </location>
</feature>
<keyword evidence="3 8" id="KW-0812">Transmembrane</keyword>
<feature type="transmembrane region" description="Helical" evidence="8">
    <location>
        <begin position="21"/>
        <end position="43"/>
    </location>
</feature>
<evidence type="ECO:0000256" key="6">
    <source>
        <dbReference type="ARBA" id="ARBA00023136"/>
    </source>
</evidence>
<name>A0ABT4D9V2_9CLOT</name>
<comment type="subcellular location">
    <subcellularLocation>
        <location evidence="1">Membrane</location>
        <topology evidence="1">Multi-pass membrane protein</topology>
    </subcellularLocation>
</comment>
<feature type="transmembrane region" description="Helical" evidence="8">
    <location>
        <begin position="276"/>
        <end position="296"/>
    </location>
</feature>
<gene>
    <name evidence="10" type="ORF">OW729_10830</name>
</gene>
<dbReference type="SUPFAM" id="SSF81340">
    <property type="entry name" value="Clc chloride channel"/>
    <property type="match status" value="1"/>
</dbReference>
<evidence type="ECO:0000256" key="3">
    <source>
        <dbReference type="ARBA" id="ARBA00022692"/>
    </source>
</evidence>
<feature type="transmembrane region" description="Helical" evidence="8">
    <location>
        <begin position="161"/>
        <end position="186"/>
    </location>
</feature>
<feature type="transmembrane region" description="Helical" evidence="8">
    <location>
        <begin position="402"/>
        <end position="419"/>
    </location>
</feature>
<dbReference type="Pfam" id="PF02080">
    <property type="entry name" value="TrkA_C"/>
    <property type="match status" value="1"/>
</dbReference>
<feature type="transmembrane region" description="Helical" evidence="8">
    <location>
        <begin position="334"/>
        <end position="353"/>
    </location>
</feature>
<evidence type="ECO:0000256" key="1">
    <source>
        <dbReference type="ARBA" id="ARBA00004141"/>
    </source>
</evidence>
<sequence length="526" mass="57506">MKEKNKNGIYNTLFHWQNFRFKLVVEGVVIGLLSGLLVVAYRYAAEKSGELTKEIYLNAKGNIGYIILMFVALMVIAYLVGKMVKSEPMASGSGIPQVEGVLLRKLEMNWVSVVIKKFIGGVLALGAGLSVGREGPSVQMGAAIGQGYSRIFKRIKVEEKFLITSGASAGLAAAFNAPLAGVMFALEEVHKNFSPLVLISAMSASLTADFISKQFFGLKPVFSFSKVTALPLKYYFYLIVLGIIIGIFGVIFNNTITKTQDIYNSQRWLPAEFRPVVPFVLAGILGLTLPNLLGGGHKLIEELTKSNFTIHMLVIILVIKFLFTMISYGSGVPGGIFLPLLVIGALIGDIYGVTLTKAINLDPKYVTNFMILAMAGYFTAIVKSPVTGSILITEMTGSFSHLLSLTLVSITAYVVTDILKSGPIYEILLERFLKNNKEDEFVGDSKRKVLLESAVIVGSMVEGKKIRELKWPEKCLLVGIKRGNKELIPKGNTTIYPGDYLIVLVEEDKASQIRDVIVQMSGQCVL</sequence>
<keyword evidence="11" id="KW-1185">Reference proteome</keyword>
<dbReference type="InterPro" id="IPR006037">
    <property type="entry name" value="RCK_C"/>
</dbReference>
<dbReference type="EMBL" id="JAPQFJ010000010">
    <property type="protein sequence ID" value="MCY6959098.1"/>
    <property type="molecule type" value="Genomic_DNA"/>
</dbReference>
<keyword evidence="6 8" id="KW-0472">Membrane</keyword>
<evidence type="ECO:0000256" key="4">
    <source>
        <dbReference type="ARBA" id="ARBA00022989"/>
    </source>
</evidence>
<dbReference type="RefSeq" id="WP_268061520.1">
    <property type="nucleotide sequence ID" value="NZ_JAPQFJ010000010.1"/>
</dbReference>
<dbReference type="PROSITE" id="PS51202">
    <property type="entry name" value="RCK_C"/>
    <property type="match status" value="1"/>
</dbReference>
<comment type="caution">
    <text evidence="10">The sequence shown here is derived from an EMBL/GenBank/DDBJ whole genome shotgun (WGS) entry which is preliminary data.</text>
</comment>
<feature type="domain" description="RCK C-terminal" evidence="9">
    <location>
        <begin position="438"/>
        <end position="519"/>
    </location>
</feature>
<feature type="transmembrane region" description="Helical" evidence="8">
    <location>
        <begin position="63"/>
        <end position="81"/>
    </location>
</feature>
<feature type="transmembrane region" description="Helical" evidence="8">
    <location>
        <begin position="232"/>
        <end position="256"/>
    </location>
</feature>
<feature type="transmembrane region" description="Helical" evidence="8">
    <location>
        <begin position="308"/>
        <end position="328"/>
    </location>
</feature>
<proteinExistence type="predicted"/>
<dbReference type="SUPFAM" id="SSF116726">
    <property type="entry name" value="TrkA C-terminal domain-like"/>
    <property type="match status" value="1"/>
</dbReference>
<dbReference type="InterPro" id="IPR001807">
    <property type="entry name" value="ClC"/>
</dbReference>
<evidence type="ECO:0000256" key="2">
    <source>
        <dbReference type="ARBA" id="ARBA00022448"/>
    </source>
</evidence>
<keyword evidence="2" id="KW-0813">Transport</keyword>
<evidence type="ECO:0000313" key="11">
    <source>
        <dbReference type="Proteomes" id="UP001144612"/>
    </source>
</evidence>
<dbReference type="Gene3D" id="3.30.70.1450">
    <property type="entry name" value="Regulator of K+ conductance, C-terminal domain"/>
    <property type="match status" value="1"/>
</dbReference>
<keyword evidence="5" id="KW-0406">Ion transport</keyword>
<dbReference type="CDD" id="cd01031">
    <property type="entry name" value="EriC"/>
    <property type="match status" value="1"/>
</dbReference>
<dbReference type="PANTHER" id="PTHR45711">
    <property type="entry name" value="CHLORIDE CHANNEL PROTEIN"/>
    <property type="match status" value="1"/>
</dbReference>
<dbReference type="Gene3D" id="1.10.3080.10">
    <property type="entry name" value="Clc chloride channel"/>
    <property type="match status" value="1"/>
</dbReference>